<dbReference type="GO" id="GO:0000287">
    <property type="term" value="F:magnesium ion binding"/>
    <property type="evidence" value="ECO:0007669"/>
    <property type="project" value="InterPro"/>
</dbReference>
<evidence type="ECO:0000256" key="1">
    <source>
        <dbReference type="ARBA" id="ARBA00010990"/>
    </source>
</evidence>
<name>A0A172Q9I7_9STRE</name>
<dbReference type="GO" id="GO:0005829">
    <property type="term" value="C:cytosol"/>
    <property type="evidence" value="ECO:0007669"/>
    <property type="project" value="TreeGrafter"/>
</dbReference>
<reference evidence="5 6" key="1">
    <citation type="journal article" date="2016" name="Int. J. Syst. Evol. Microbiol.">
        <title>Streptococcuspantholopis sp. nov., isolated from faeces of the Tibetan antelope (Pantholops hodgsonii).</title>
        <authorList>
            <person name="Bai X."/>
            <person name="Xiong Y."/>
            <person name="Lu S."/>
            <person name="Jin D."/>
            <person name="Lai X."/>
            <person name="Yang J."/>
            <person name="Niu L."/>
            <person name="Hu S."/>
            <person name="Meng X."/>
            <person name="Pu J."/>
            <person name="Ye C."/>
            <person name="Xu J."/>
        </authorList>
    </citation>
    <scope>NUCLEOTIDE SEQUENCE [LARGE SCALE GENOMIC DNA]</scope>
    <source>
        <strain evidence="5 6">TA 26</strain>
    </source>
</reference>
<dbReference type="EMBL" id="CP014699">
    <property type="protein sequence ID" value="AND80126.1"/>
    <property type="molecule type" value="Genomic_DNA"/>
</dbReference>
<accession>A0A172Q9I7</accession>
<keyword evidence="2 5" id="KW-0808">Transferase</keyword>
<dbReference type="PANTHER" id="PTHR12215">
    <property type="entry name" value="PHOSPHOPANTETHEINE TRANSFERASE"/>
    <property type="match status" value="1"/>
</dbReference>
<keyword evidence="6" id="KW-1185">Reference proteome</keyword>
<dbReference type="Pfam" id="PF22624">
    <property type="entry name" value="AASDHPPT_N"/>
    <property type="match status" value="1"/>
</dbReference>
<evidence type="ECO:0000256" key="2">
    <source>
        <dbReference type="ARBA" id="ARBA00022679"/>
    </source>
</evidence>
<dbReference type="PANTHER" id="PTHR12215:SF10">
    <property type="entry name" value="L-AMINOADIPATE-SEMIALDEHYDE DEHYDROGENASE-PHOSPHOPANTETHEINYL TRANSFERASE"/>
    <property type="match status" value="1"/>
</dbReference>
<feature type="domain" description="4'-phosphopantetheinyl transferase N-terminal" evidence="4">
    <location>
        <begin position="15"/>
        <end position="98"/>
    </location>
</feature>
<dbReference type="SUPFAM" id="SSF56214">
    <property type="entry name" value="4'-phosphopantetheinyl transferase"/>
    <property type="match status" value="2"/>
</dbReference>
<sequence>MIYQYSIKINKFLSSNQIEKLMTIVSEKRCLKANRFIHQKDRERCLLAEALVRYALIKDYGMKEEKILFNHSKHGKPFLMESNLHFNISHSGKWIVCAIGDSQLGVDVELIRLLEYEDIYKSFSSTERMHLDTLPPQDKQTSFFKLWTLKESFVKFIGTGLKCPFDSFSIDINSLELLKEKQQDTNLSFFSKKLDAEHWYALCCESDIVSKKIKQIDLDEILSFWQ</sequence>
<evidence type="ECO:0000313" key="6">
    <source>
        <dbReference type="Proteomes" id="UP000077317"/>
    </source>
</evidence>
<dbReference type="Gene3D" id="3.90.470.20">
    <property type="entry name" value="4'-phosphopantetheinyl transferase domain"/>
    <property type="match status" value="2"/>
</dbReference>
<feature type="domain" description="4'-phosphopantetheinyl transferase" evidence="3">
    <location>
        <begin position="104"/>
        <end position="186"/>
    </location>
</feature>
<dbReference type="InterPro" id="IPR037143">
    <property type="entry name" value="4-PPantetheinyl_Trfase_dom_sf"/>
</dbReference>
<evidence type="ECO:0000259" key="3">
    <source>
        <dbReference type="Pfam" id="PF01648"/>
    </source>
</evidence>
<evidence type="ECO:0000259" key="4">
    <source>
        <dbReference type="Pfam" id="PF22624"/>
    </source>
</evidence>
<protein>
    <submittedName>
        <fullName evidence="5">4-phosphopantetheinyl transferase</fullName>
    </submittedName>
</protein>
<dbReference type="RefSeq" id="WP_067064437.1">
    <property type="nucleotide sequence ID" value="NZ_CP014699.1"/>
</dbReference>
<reference evidence="6" key="2">
    <citation type="submission" date="2016-03" db="EMBL/GenBank/DDBJ databases">
        <title>Streptococcus antelopensis sp. nov., isolated from the feces of the Tibetan antelope (Pantholops hodgsonii) in Hoh Xil National Nature Reserve, Qinghai, China.</title>
        <authorList>
            <person name="Bai X."/>
        </authorList>
    </citation>
    <scope>NUCLEOTIDE SEQUENCE [LARGE SCALE GENOMIC DNA]</scope>
    <source>
        <strain evidence="6">TA 26</strain>
    </source>
</reference>
<organism evidence="5 6">
    <name type="scientific">Streptococcus pantholopis</name>
    <dbReference type="NCBI Taxonomy" id="1811193"/>
    <lineage>
        <taxon>Bacteria</taxon>
        <taxon>Bacillati</taxon>
        <taxon>Bacillota</taxon>
        <taxon>Bacilli</taxon>
        <taxon>Lactobacillales</taxon>
        <taxon>Streptococcaceae</taxon>
        <taxon>Streptococcus</taxon>
    </lineage>
</organism>
<dbReference type="Proteomes" id="UP000077317">
    <property type="component" value="Chromosome"/>
</dbReference>
<dbReference type="KEGG" id="spat:A0O21_08995"/>
<dbReference type="GO" id="GO:0008897">
    <property type="term" value="F:holo-[acyl-carrier-protein] synthase activity"/>
    <property type="evidence" value="ECO:0007669"/>
    <property type="project" value="InterPro"/>
</dbReference>
<dbReference type="InterPro" id="IPR050559">
    <property type="entry name" value="P-Pant_transferase_sf"/>
</dbReference>
<dbReference type="STRING" id="1811193.A0O21_08995"/>
<dbReference type="OrthoDB" id="9808281at2"/>
<gene>
    <name evidence="5" type="ORF">A0O21_08995</name>
</gene>
<dbReference type="GO" id="GO:0019878">
    <property type="term" value="P:lysine biosynthetic process via aminoadipic acid"/>
    <property type="evidence" value="ECO:0007669"/>
    <property type="project" value="TreeGrafter"/>
</dbReference>
<dbReference type="AlphaFoldDB" id="A0A172Q9I7"/>
<proteinExistence type="inferred from homology"/>
<dbReference type="InterPro" id="IPR055066">
    <property type="entry name" value="AASDHPPT_N"/>
</dbReference>
<dbReference type="Pfam" id="PF01648">
    <property type="entry name" value="ACPS"/>
    <property type="match status" value="1"/>
</dbReference>
<evidence type="ECO:0000313" key="5">
    <source>
        <dbReference type="EMBL" id="AND80126.1"/>
    </source>
</evidence>
<comment type="similarity">
    <text evidence="1">Belongs to the P-Pant transferase superfamily. Gsp/Sfp/HetI/AcpT family.</text>
</comment>
<dbReference type="InterPro" id="IPR008278">
    <property type="entry name" value="4-PPantetheinyl_Trfase_dom"/>
</dbReference>